<dbReference type="AlphaFoldDB" id="A0A9J5W4X2"/>
<gene>
    <name evidence="1" type="ORF">H5410_060377</name>
</gene>
<sequence>MLRSHDKCVVYIKSDDGEKVVDEIKTFQDAHWVSSPKALWRIYEFNLTEMQPAIINLQLHLPGKQAVCYWKKQNLQSIVESDFVHQTMLTEYFKMCPIDIEARTYLY</sequence>
<protein>
    <submittedName>
        <fullName evidence="1">Uncharacterized protein</fullName>
    </submittedName>
</protein>
<dbReference type="EMBL" id="JACXVP010000012">
    <property type="protein sequence ID" value="KAG5570611.1"/>
    <property type="molecule type" value="Genomic_DNA"/>
</dbReference>
<evidence type="ECO:0000313" key="2">
    <source>
        <dbReference type="Proteomes" id="UP000824120"/>
    </source>
</evidence>
<comment type="caution">
    <text evidence="1">The sequence shown here is derived from an EMBL/GenBank/DDBJ whole genome shotgun (WGS) entry which is preliminary data.</text>
</comment>
<keyword evidence="2" id="KW-1185">Reference proteome</keyword>
<reference evidence="1 2" key="1">
    <citation type="submission" date="2020-09" db="EMBL/GenBank/DDBJ databases">
        <title>De no assembly of potato wild relative species, Solanum commersonii.</title>
        <authorList>
            <person name="Cho K."/>
        </authorList>
    </citation>
    <scope>NUCLEOTIDE SEQUENCE [LARGE SCALE GENOMIC DNA]</scope>
    <source>
        <strain evidence="1">LZ3.2</strain>
        <tissue evidence="1">Leaf</tissue>
    </source>
</reference>
<accession>A0A9J5W4X2</accession>
<evidence type="ECO:0000313" key="1">
    <source>
        <dbReference type="EMBL" id="KAG5570611.1"/>
    </source>
</evidence>
<name>A0A9J5W4X2_SOLCO</name>
<proteinExistence type="predicted"/>
<dbReference type="OrthoDB" id="1300214at2759"/>
<organism evidence="1 2">
    <name type="scientific">Solanum commersonii</name>
    <name type="common">Commerson's wild potato</name>
    <name type="synonym">Commerson's nightshade</name>
    <dbReference type="NCBI Taxonomy" id="4109"/>
    <lineage>
        <taxon>Eukaryota</taxon>
        <taxon>Viridiplantae</taxon>
        <taxon>Streptophyta</taxon>
        <taxon>Embryophyta</taxon>
        <taxon>Tracheophyta</taxon>
        <taxon>Spermatophyta</taxon>
        <taxon>Magnoliopsida</taxon>
        <taxon>eudicotyledons</taxon>
        <taxon>Gunneridae</taxon>
        <taxon>Pentapetalae</taxon>
        <taxon>asterids</taxon>
        <taxon>lamiids</taxon>
        <taxon>Solanales</taxon>
        <taxon>Solanaceae</taxon>
        <taxon>Solanoideae</taxon>
        <taxon>Solaneae</taxon>
        <taxon>Solanum</taxon>
    </lineage>
</organism>
<dbReference type="Proteomes" id="UP000824120">
    <property type="component" value="Chromosome 12"/>
</dbReference>